<keyword evidence="3" id="KW-0812">Transmembrane</keyword>
<evidence type="ECO:0000313" key="5">
    <source>
        <dbReference type="Proteomes" id="UP000297716"/>
    </source>
</evidence>
<name>A0A4Z0YN21_9PEZI</name>
<feature type="coiled-coil region" evidence="1">
    <location>
        <begin position="173"/>
        <end position="203"/>
    </location>
</feature>
<feature type="region of interest" description="Disordered" evidence="2">
    <location>
        <begin position="1"/>
        <end position="20"/>
    </location>
</feature>
<dbReference type="AlphaFoldDB" id="A0A4Z0YN21"/>
<dbReference type="Proteomes" id="UP000297716">
    <property type="component" value="Unassembled WGS sequence"/>
</dbReference>
<feature type="transmembrane region" description="Helical" evidence="3">
    <location>
        <begin position="134"/>
        <end position="156"/>
    </location>
</feature>
<sequence>MSRRSSSSSQKSNDSYTSVLSDDSYLATLKPGIDDQFKEMLNHVKMIENNRKVLKERKIQSHEAKKRDPNDVNRRLDWLPQMEADYKSYKAKVDLLSAAKTTQEASEKAAKKSKNADLATQEKARNAALDDDRIWLAAAIACFFYTHLAATARLGFMTKYPDALSTPSTKSHIKAAEDNLSSAKKALREIEIQKNKIANAKSIAARHSS</sequence>
<keyword evidence="1" id="KW-0175">Coiled coil</keyword>
<keyword evidence="3" id="KW-1133">Transmembrane helix</keyword>
<evidence type="ECO:0000256" key="2">
    <source>
        <dbReference type="SAM" id="MobiDB-lite"/>
    </source>
</evidence>
<keyword evidence="5" id="KW-1185">Reference proteome</keyword>
<comment type="caution">
    <text evidence="4">The sequence shown here is derived from an EMBL/GenBank/DDBJ whole genome shotgun (WGS) entry which is preliminary data.</text>
</comment>
<evidence type="ECO:0000313" key="4">
    <source>
        <dbReference type="EMBL" id="TGJ80525.1"/>
    </source>
</evidence>
<keyword evidence="3" id="KW-0472">Membrane</keyword>
<dbReference type="OrthoDB" id="5228049at2759"/>
<evidence type="ECO:0000256" key="3">
    <source>
        <dbReference type="SAM" id="Phobius"/>
    </source>
</evidence>
<feature type="compositionally biased region" description="Low complexity" evidence="2">
    <location>
        <begin position="1"/>
        <end position="18"/>
    </location>
</feature>
<evidence type="ECO:0000256" key="1">
    <source>
        <dbReference type="SAM" id="Coils"/>
    </source>
</evidence>
<reference evidence="4 5" key="1">
    <citation type="submission" date="2019-03" db="EMBL/GenBank/DDBJ databases">
        <title>Draft genome sequence of Xylaria hypoxylon DSM 108379, a ubiquitous saprotrophic-parasitic fungi on hardwood.</title>
        <authorList>
            <person name="Buettner E."/>
            <person name="Leonhardt S."/>
            <person name="Gebauer A.M."/>
            <person name="Liers C."/>
            <person name="Hofrichter M."/>
            <person name="Kellner H."/>
        </authorList>
    </citation>
    <scope>NUCLEOTIDE SEQUENCE [LARGE SCALE GENOMIC DNA]</scope>
    <source>
        <strain evidence="4 5">DSM 108379</strain>
    </source>
</reference>
<dbReference type="EMBL" id="SKBN01000216">
    <property type="protein sequence ID" value="TGJ80525.1"/>
    <property type="molecule type" value="Genomic_DNA"/>
</dbReference>
<organism evidence="4 5">
    <name type="scientific">Xylaria hypoxylon</name>
    <dbReference type="NCBI Taxonomy" id="37992"/>
    <lineage>
        <taxon>Eukaryota</taxon>
        <taxon>Fungi</taxon>
        <taxon>Dikarya</taxon>
        <taxon>Ascomycota</taxon>
        <taxon>Pezizomycotina</taxon>
        <taxon>Sordariomycetes</taxon>
        <taxon>Xylariomycetidae</taxon>
        <taxon>Xylariales</taxon>
        <taxon>Xylariaceae</taxon>
        <taxon>Xylaria</taxon>
    </lineage>
</organism>
<protein>
    <submittedName>
        <fullName evidence="4">Uncharacterized protein</fullName>
    </submittedName>
</protein>
<gene>
    <name evidence="4" type="ORF">E0Z10_g8231</name>
</gene>
<accession>A0A4Z0YN21</accession>
<proteinExistence type="predicted"/>